<dbReference type="RefSeq" id="WP_180045524.1">
    <property type="nucleotide sequence ID" value="NZ_CP048659.1"/>
</dbReference>
<dbReference type="Proteomes" id="UP000593966">
    <property type="component" value="Chromosome"/>
</dbReference>
<keyword evidence="2" id="KW-1185">Reference proteome</keyword>
<evidence type="ECO:0000313" key="2">
    <source>
        <dbReference type="Proteomes" id="UP000593966"/>
    </source>
</evidence>
<accession>A0A7S6VZI1</accession>
<evidence type="ECO:0000313" key="1">
    <source>
        <dbReference type="EMBL" id="QOW47627.1"/>
    </source>
</evidence>
<dbReference type="AlphaFoldDB" id="A0A7S6VZI1"/>
<sequence>MATTKCVKGQGIFIALTLLADYAYSTSTFTLARTHWLMSEMGIGNAECTDTYGLSK</sequence>
<organism evidence="1 2">
    <name type="scientific">Acinetobacter piscicola</name>
    <dbReference type="NCBI Taxonomy" id="2006115"/>
    <lineage>
        <taxon>Bacteria</taxon>
        <taxon>Pseudomonadati</taxon>
        <taxon>Pseudomonadota</taxon>
        <taxon>Gammaproteobacteria</taxon>
        <taxon>Moraxellales</taxon>
        <taxon>Moraxellaceae</taxon>
        <taxon>Acinetobacter</taxon>
    </lineage>
</organism>
<dbReference type="EMBL" id="CP048659">
    <property type="protein sequence ID" value="QOW47627.1"/>
    <property type="molecule type" value="Genomic_DNA"/>
</dbReference>
<protein>
    <submittedName>
        <fullName evidence="1">Uncharacterized protein</fullName>
    </submittedName>
</protein>
<reference evidence="1 2" key="1">
    <citation type="submission" date="2020-02" db="EMBL/GenBank/DDBJ databases">
        <title>Tigecycline-resistant Acinetobacter species from pigs and migratory birds.</title>
        <authorList>
            <person name="Chen C."/>
            <person name="Sun J."/>
            <person name="Liao X.-P."/>
            <person name="Liu Y.-H."/>
        </authorList>
    </citation>
    <scope>NUCLEOTIDE SEQUENCE [LARGE SCALE GENOMIC DNA]</scope>
    <source>
        <strain evidence="1 2">YH12207_T</strain>
    </source>
</reference>
<proteinExistence type="predicted"/>
<name>A0A7S6VZI1_9GAMM</name>
<gene>
    <name evidence="1" type="ORF">G0028_18060</name>
</gene>